<dbReference type="SUPFAM" id="SSF54106">
    <property type="entry name" value="LysM domain"/>
    <property type="match status" value="1"/>
</dbReference>
<feature type="coiled-coil region" evidence="1">
    <location>
        <begin position="78"/>
        <end position="105"/>
    </location>
</feature>
<accession>A0A2N5HS86</accession>
<dbReference type="Gene3D" id="2.60.40.4070">
    <property type="match status" value="1"/>
</dbReference>
<dbReference type="PROSITE" id="PS50943">
    <property type="entry name" value="HTH_CROC1"/>
    <property type="match status" value="1"/>
</dbReference>
<dbReference type="EMBL" id="PGVE01000017">
    <property type="protein sequence ID" value="PLS08347.1"/>
    <property type="molecule type" value="Genomic_DNA"/>
</dbReference>
<keyword evidence="5" id="KW-1185">Reference proteome</keyword>
<comment type="caution">
    <text evidence="4">The sequence shown here is derived from an EMBL/GenBank/DDBJ whole genome shotgun (WGS) entry which is preliminary data.</text>
</comment>
<dbReference type="SMART" id="SM00564">
    <property type="entry name" value="PQQ"/>
    <property type="match status" value="5"/>
</dbReference>
<dbReference type="InterPro" id="IPR018392">
    <property type="entry name" value="LysM"/>
</dbReference>
<evidence type="ECO:0000259" key="3">
    <source>
        <dbReference type="PROSITE" id="PS51782"/>
    </source>
</evidence>
<dbReference type="InterPro" id="IPR018391">
    <property type="entry name" value="PQQ_b-propeller_rpt"/>
</dbReference>
<dbReference type="RefSeq" id="WP_101646365.1">
    <property type="nucleotide sequence ID" value="NZ_PGVE01000017.1"/>
</dbReference>
<dbReference type="SMART" id="SM00287">
    <property type="entry name" value="SH3b"/>
    <property type="match status" value="2"/>
</dbReference>
<protein>
    <submittedName>
        <fullName evidence="4">Uncharacterized protein</fullName>
    </submittedName>
</protein>
<dbReference type="InterPro" id="IPR036779">
    <property type="entry name" value="LysM_dom_sf"/>
</dbReference>
<dbReference type="SUPFAM" id="SSF50998">
    <property type="entry name" value="Quinoprotein alcohol dehydrogenase-like"/>
    <property type="match status" value="2"/>
</dbReference>
<dbReference type="Pfam" id="PF13360">
    <property type="entry name" value="PQQ_2"/>
    <property type="match status" value="1"/>
</dbReference>
<evidence type="ECO:0000313" key="5">
    <source>
        <dbReference type="Proteomes" id="UP000234950"/>
    </source>
</evidence>
<evidence type="ECO:0000259" key="2">
    <source>
        <dbReference type="PROSITE" id="PS50943"/>
    </source>
</evidence>
<gene>
    <name evidence="4" type="ORF">CVD27_02735</name>
</gene>
<feature type="domain" description="HTH cro/C1-type" evidence="2">
    <location>
        <begin position="736"/>
        <end position="757"/>
    </location>
</feature>
<dbReference type="InterPro" id="IPR015943">
    <property type="entry name" value="WD40/YVTN_repeat-like_dom_sf"/>
</dbReference>
<organism evidence="4 5">
    <name type="scientific">Neobacillus cucumis</name>
    <dbReference type="NCBI Taxonomy" id="1740721"/>
    <lineage>
        <taxon>Bacteria</taxon>
        <taxon>Bacillati</taxon>
        <taxon>Bacillota</taxon>
        <taxon>Bacilli</taxon>
        <taxon>Bacillales</taxon>
        <taxon>Bacillaceae</taxon>
        <taxon>Neobacillus</taxon>
    </lineage>
</organism>
<dbReference type="CDD" id="cd00118">
    <property type="entry name" value="LysM"/>
    <property type="match status" value="1"/>
</dbReference>
<dbReference type="InterPro" id="IPR025965">
    <property type="entry name" value="FlgD/Vpr_Ig-like"/>
</dbReference>
<dbReference type="PROSITE" id="PS51782">
    <property type="entry name" value="LYSM"/>
    <property type="match status" value="1"/>
</dbReference>
<dbReference type="InterPro" id="IPR011047">
    <property type="entry name" value="Quinoprotein_ADH-like_sf"/>
</dbReference>
<reference evidence="4 5" key="1">
    <citation type="submission" date="2017-11" db="EMBL/GenBank/DDBJ databases">
        <title>Comparitive Functional Genomics of Dry Heat Resistant strains isolated from the Viking Spacecraft.</title>
        <authorList>
            <person name="Seuylemezian A."/>
            <person name="Cooper K."/>
            <person name="Vaishampayan P."/>
        </authorList>
    </citation>
    <scope>NUCLEOTIDE SEQUENCE [LARGE SCALE GENOMIC DNA]</scope>
    <source>
        <strain evidence="4 5">V32-6</strain>
    </source>
</reference>
<dbReference type="Proteomes" id="UP000234950">
    <property type="component" value="Unassembled WGS sequence"/>
</dbReference>
<sequence>MRFFNPYRQYTPVTAYLADRPIYVNGTEVNTLGYPVLQFFPNNAQYPFVYLPISEFTRIGARVHWDEKQMAFHVTSDYDALKAQNEHLMQKLMELKRLVRNQDLRADSQNWQMHLGDQGNTNYSTATLPVEMTLKKDPFKNASSLFSVDQNQLYSVERIEKKILSATNLDTYQEKWDFSTENQDAFLDLIAKDGVIYASTMNKLYAIQDNGTSSQILWSIDTFANRLLIDQNTLFFYTRNTAGLEGIGAVDAKNGQSKWNYTLKTNEQIAGVLAAGGNRLYANIRNPVQMTSKMYAFDSASSTVLWTLDVAAGASIYGAPVYKEEKLYLDLKNTTRNILAIDAATGRTLWKFSPTGIFTQPLSVTTDSVIVLDDTNIYAIDKNTGIQKWKTLYAEQFVAGGLQTIRGSDGMVVASDKIILENYNKIKFFNTTNGQLIYSTLQLSTPTGGVGVRPIGVIDDTIFVTESNQILYTYAVPKPTQIDTVKPTATIDLQALNQLSVQDGKYQINIPVAISEDADMDVTIVDESGQSVQTIGWGRHLKGTSNFYWDGKNSRGFNVIRGNYHPVVKLIDLAGNTNMYDARDKVIQITEGFGLTVKNSNLRTAADTQSTILTTIPAGSEVIITGETGDWYQVEYRIISSVLNGFIFKPLIKVPSNQEIQAIDNAKTRTNANVRTSAGTQYASKIVLPMNTDIKIISALGDWYLVEYKKDTIYSDQGYVAKYIVTLPIVTTFVYTVVSGDTLWKIAQKYGVTVDSIVKANNLDVNQPIYIGQKLTIVK</sequence>
<dbReference type="Pfam" id="PF08239">
    <property type="entry name" value="SH3_3"/>
    <property type="match status" value="2"/>
</dbReference>
<feature type="domain" description="LysM" evidence="3">
    <location>
        <begin position="733"/>
        <end position="777"/>
    </location>
</feature>
<proteinExistence type="predicted"/>
<keyword evidence="1" id="KW-0175">Coiled coil</keyword>
<dbReference type="Gene3D" id="3.10.350.10">
    <property type="entry name" value="LysM domain"/>
    <property type="match status" value="1"/>
</dbReference>
<dbReference type="Pfam" id="PF13860">
    <property type="entry name" value="FlgD_ig"/>
    <property type="match status" value="1"/>
</dbReference>
<dbReference type="OrthoDB" id="529831at2"/>
<name>A0A2N5HS86_9BACI</name>
<dbReference type="Gene3D" id="2.130.10.10">
    <property type="entry name" value="YVTN repeat-like/Quinoprotein amine dehydrogenase"/>
    <property type="match status" value="1"/>
</dbReference>
<dbReference type="PANTHER" id="PTHR34512:SF30">
    <property type="entry name" value="OUTER MEMBRANE PROTEIN ASSEMBLY FACTOR BAMB"/>
    <property type="match status" value="1"/>
</dbReference>
<dbReference type="InterPro" id="IPR003646">
    <property type="entry name" value="SH3-like_bac-type"/>
</dbReference>
<dbReference type="InterPro" id="IPR001387">
    <property type="entry name" value="Cro/C1-type_HTH"/>
</dbReference>
<dbReference type="SMART" id="SM00257">
    <property type="entry name" value="LysM"/>
    <property type="match status" value="1"/>
</dbReference>
<dbReference type="AlphaFoldDB" id="A0A2N5HS86"/>
<dbReference type="Gene3D" id="2.30.30.40">
    <property type="entry name" value="SH3 Domains"/>
    <property type="match status" value="2"/>
</dbReference>
<dbReference type="InterPro" id="IPR002372">
    <property type="entry name" value="PQQ_rpt_dom"/>
</dbReference>
<evidence type="ECO:0000313" key="4">
    <source>
        <dbReference type="EMBL" id="PLS08347.1"/>
    </source>
</evidence>
<dbReference type="Pfam" id="PF01476">
    <property type="entry name" value="LysM"/>
    <property type="match status" value="1"/>
</dbReference>
<dbReference type="PANTHER" id="PTHR34512">
    <property type="entry name" value="CELL SURFACE PROTEIN"/>
    <property type="match status" value="1"/>
</dbReference>
<evidence type="ECO:0000256" key="1">
    <source>
        <dbReference type="SAM" id="Coils"/>
    </source>
</evidence>